<evidence type="ECO:0000256" key="1">
    <source>
        <dbReference type="SAM" id="Phobius"/>
    </source>
</evidence>
<keyword evidence="1" id="KW-1133">Transmembrane helix</keyword>
<evidence type="ECO:0000313" key="2">
    <source>
        <dbReference type="EMBL" id="MEQ2276686.1"/>
    </source>
</evidence>
<dbReference type="Proteomes" id="UP001444071">
    <property type="component" value="Unassembled WGS sequence"/>
</dbReference>
<evidence type="ECO:0000313" key="3">
    <source>
        <dbReference type="Proteomes" id="UP001444071"/>
    </source>
</evidence>
<reference evidence="2 3" key="1">
    <citation type="submission" date="2021-06" db="EMBL/GenBank/DDBJ databases">
        <authorList>
            <person name="Palmer J.M."/>
        </authorList>
    </citation>
    <scope>NUCLEOTIDE SEQUENCE [LARGE SCALE GENOMIC DNA]</scope>
    <source>
        <strain evidence="2 3">XR_2019</strain>
        <tissue evidence="2">Muscle</tissue>
    </source>
</reference>
<sequence>MDNKDSGQQTLEGNVVLCARYSILVVLNVTLLCFSCMNLLGKETSVIKNSFITCHFLFFNDLLKTEQTAVRFPGYFCLESAPLDSSSKLQKGILGQNEKQSDSIIQKKAEFRCNPL</sequence>
<gene>
    <name evidence="2" type="ORF">XENORESO_004601</name>
</gene>
<keyword evidence="3" id="KW-1185">Reference proteome</keyword>
<comment type="caution">
    <text evidence="2">The sequence shown here is derived from an EMBL/GenBank/DDBJ whole genome shotgun (WGS) entry which is preliminary data.</text>
</comment>
<proteinExistence type="predicted"/>
<name>A0ABV0X487_9TELE</name>
<keyword evidence="1" id="KW-0812">Transmembrane</keyword>
<accession>A0ABV0X487</accession>
<organism evidence="2 3">
    <name type="scientific">Xenotaenia resolanae</name>
    <dbReference type="NCBI Taxonomy" id="208358"/>
    <lineage>
        <taxon>Eukaryota</taxon>
        <taxon>Metazoa</taxon>
        <taxon>Chordata</taxon>
        <taxon>Craniata</taxon>
        <taxon>Vertebrata</taxon>
        <taxon>Euteleostomi</taxon>
        <taxon>Actinopterygii</taxon>
        <taxon>Neopterygii</taxon>
        <taxon>Teleostei</taxon>
        <taxon>Neoteleostei</taxon>
        <taxon>Acanthomorphata</taxon>
        <taxon>Ovalentaria</taxon>
        <taxon>Atherinomorphae</taxon>
        <taxon>Cyprinodontiformes</taxon>
        <taxon>Goodeidae</taxon>
        <taxon>Xenotaenia</taxon>
    </lineage>
</organism>
<feature type="transmembrane region" description="Helical" evidence="1">
    <location>
        <begin position="20"/>
        <end position="40"/>
    </location>
</feature>
<keyword evidence="1" id="KW-0472">Membrane</keyword>
<protein>
    <submittedName>
        <fullName evidence="2">Uncharacterized protein</fullName>
    </submittedName>
</protein>
<dbReference type="EMBL" id="JAHRIM010090260">
    <property type="protein sequence ID" value="MEQ2276686.1"/>
    <property type="molecule type" value="Genomic_DNA"/>
</dbReference>